<keyword evidence="2" id="KW-1185">Reference proteome</keyword>
<organism evidence="1 2">
    <name type="scientific">Actinopolymorpha pittospori</name>
    <dbReference type="NCBI Taxonomy" id="648752"/>
    <lineage>
        <taxon>Bacteria</taxon>
        <taxon>Bacillati</taxon>
        <taxon>Actinomycetota</taxon>
        <taxon>Actinomycetes</taxon>
        <taxon>Propionibacteriales</taxon>
        <taxon>Actinopolymorphaceae</taxon>
        <taxon>Actinopolymorpha</taxon>
    </lineage>
</organism>
<dbReference type="SUPFAM" id="SSF52540">
    <property type="entry name" value="P-loop containing nucleoside triphosphate hydrolases"/>
    <property type="match status" value="1"/>
</dbReference>
<dbReference type="Proteomes" id="UP000638648">
    <property type="component" value="Unassembled WGS sequence"/>
</dbReference>
<keyword evidence="1" id="KW-0418">Kinase</keyword>
<dbReference type="Gene3D" id="3.40.50.300">
    <property type="entry name" value="P-loop containing nucleotide triphosphate hydrolases"/>
    <property type="match status" value="1"/>
</dbReference>
<evidence type="ECO:0000313" key="1">
    <source>
        <dbReference type="EMBL" id="MBE1606849.1"/>
    </source>
</evidence>
<evidence type="ECO:0000313" key="2">
    <source>
        <dbReference type="Proteomes" id="UP000638648"/>
    </source>
</evidence>
<dbReference type="EMBL" id="JADBEM010000001">
    <property type="protein sequence ID" value="MBE1606849.1"/>
    <property type="molecule type" value="Genomic_DNA"/>
</dbReference>
<comment type="caution">
    <text evidence="1">The sequence shown here is derived from an EMBL/GenBank/DDBJ whole genome shotgun (WGS) entry which is preliminary data.</text>
</comment>
<accession>A0A927MUG2</accession>
<dbReference type="InterPro" id="IPR027417">
    <property type="entry name" value="P-loop_NTPase"/>
</dbReference>
<gene>
    <name evidence="1" type="ORF">HEB94_003697</name>
</gene>
<keyword evidence="1" id="KW-0808">Transferase</keyword>
<dbReference type="NCBIfam" id="NF005253">
    <property type="entry name" value="PRK06762.1-4"/>
    <property type="match status" value="1"/>
</dbReference>
<proteinExistence type="predicted"/>
<name>A0A927MUG2_9ACTN</name>
<dbReference type="Pfam" id="PF13671">
    <property type="entry name" value="AAA_33"/>
    <property type="match status" value="1"/>
</dbReference>
<reference evidence="1" key="1">
    <citation type="submission" date="2020-10" db="EMBL/GenBank/DDBJ databases">
        <title>Sequencing the genomes of 1000 actinobacteria strains.</title>
        <authorList>
            <person name="Klenk H.-P."/>
        </authorList>
    </citation>
    <scope>NUCLEOTIDE SEQUENCE</scope>
    <source>
        <strain evidence="1">DSM 45354</strain>
    </source>
</reference>
<sequence length="184" mass="20213">MTVGADDTRLIVIRGNSGSGKSSVAQAIRSAYGRGIALVGQDLLRRVVLRDRDVPGAANIGLIEQTARYALDHGFHVVVEGMLYADRYADMLARLGGAHRGRSSYYYLDVSLAETLRRHTTRPQAAEFGPDAMHEWYRSRDLLGVVPETVIAESSTLADTVERILSETALLEARREGHEAPAHR</sequence>
<dbReference type="AlphaFoldDB" id="A0A927MUG2"/>
<dbReference type="GO" id="GO:0016301">
    <property type="term" value="F:kinase activity"/>
    <property type="evidence" value="ECO:0007669"/>
    <property type="project" value="UniProtKB-KW"/>
</dbReference>
<dbReference type="RefSeq" id="WP_192750902.1">
    <property type="nucleotide sequence ID" value="NZ_BAABJL010000109.1"/>
</dbReference>
<protein>
    <submittedName>
        <fullName evidence="1">Kinase</fullName>
    </submittedName>
</protein>